<evidence type="ECO:0000313" key="2">
    <source>
        <dbReference type="EMBL" id="KAH9645005.1"/>
    </source>
</evidence>
<keyword evidence="1" id="KW-1133">Transmembrane helix</keyword>
<protein>
    <submittedName>
        <fullName evidence="2">Uncharacterized protein</fullName>
    </submittedName>
</protein>
<comment type="caution">
    <text evidence="2">The sequence shown here is derived from an EMBL/GenBank/DDBJ whole genome shotgun (WGS) entry which is preliminary data.</text>
</comment>
<feature type="transmembrane region" description="Helical" evidence="1">
    <location>
        <begin position="12"/>
        <end position="33"/>
    </location>
</feature>
<proteinExistence type="predicted"/>
<reference evidence="2" key="1">
    <citation type="journal article" date="2021" name="G3 (Bethesda)">
        <title>Genome and transcriptome analysis of the beet armyworm Spodoptera exigua reveals targets for pest control. .</title>
        <authorList>
            <person name="Simon S."/>
            <person name="Breeschoten T."/>
            <person name="Jansen H.J."/>
            <person name="Dirks R.P."/>
            <person name="Schranz M.E."/>
            <person name="Ros V.I.D."/>
        </authorList>
    </citation>
    <scope>NUCLEOTIDE SEQUENCE</scope>
    <source>
        <strain evidence="2">TB_SE_WUR_2020</strain>
    </source>
</reference>
<name>A0A922SP91_SPOEX</name>
<sequence length="107" mass="11734">MAGRITVIWEKLMIIGSVGGFSVVFETAANYLLGFTIPLKSSEANAGFAREKYNYPELPDICSYRNNVPIVCCTDCKIPDTERYRHTAIGPLATLVDTTGPVAWSSK</sequence>
<dbReference type="EMBL" id="JACEFF010000058">
    <property type="protein sequence ID" value="KAH9645005.1"/>
    <property type="molecule type" value="Genomic_DNA"/>
</dbReference>
<gene>
    <name evidence="2" type="ORF">HF086_003335</name>
</gene>
<keyword evidence="1" id="KW-0812">Transmembrane</keyword>
<accession>A0A922SP91</accession>
<evidence type="ECO:0000313" key="3">
    <source>
        <dbReference type="Proteomes" id="UP000814243"/>
    </source>
</evidence>
<evidence type="ECO:0000256" key="1">
    <source>
        <dbReference type="SAM" id="Phobius"/>
    </source>
</evidence>
<keyword evidence="1" id="KW-0472">Membrane</keyword>
<dbReference type="Proteomes" id="UP000814243">
    <property type="component" value="Unassembled WGS sequence"/>
</dbReference>
<organism evidence="2 3">
    <name type="scientific">Spodoptera exigua</name>
    <name type="common">Beet armyworm</name>
    <name type="synonym">Noctua fulgens</name>
    <dbReference type="NCBI Taxonomy" id="7107"/>
    <lineage>
        <taxon>Eukaryota</taxon>
        <taxon>Metazoa</taxon>
        <taxon>Ecdysozoa</taxon>
        <taxon>Arthropoda</taxon>
        <taxon>Hexapoda</taxon>
        <taxon>Insecta</taxon>
        <taxon>Pterygota</taxon>
        <taxon>Neoptera</taxon>
        <taxon>Endopterygota</taxon>
        <taxon>Lepidoptera</taxon>
        <taxon>Glossata</taxon>
        <taxon>Ditrysia</taxon>
        <taxon>Noctuoidea</taxon>
        <taxon>Noctuidae</taxon>
        <taxon>Amphipyrinae</taxon>
        <taxon>Spodoptera</taxon>
    </lineage>
</organism>
<dbReference type="AlphaFoldDB" id="A0A922SP91"/>